<feature type="compositionally biased region" description="Basic and acidic residues" evidence="1">
    <location>
        <begin position="100"/>
        <end position="110"/>
    </location>
</feature>
<protein>
    <submittedName>
        <fullName evidence="2">Uncharacterized protein</fullName>
    </submittedName>
</protein>
<feature type="compositionally biased region" description="Polar residues" evidence="1">
    <location>
        <begin position="185"/>
        <end position="199"/>
    </location>
</feature>
<dbReference type="EMBL" id="CABIJS010000444">
    <property type="protein sequence ID" value="VUZ51757.1"/>
    <property type="molecule type" value="Genomic_DNA"/>
</dbReference>
<keyword evidence="3" id="KW-1185">Reference proteome</keyword>
<sequence length="215" mass="23960">MPPMPTSLPPPNPSQSRYKRSSTAPDPRWFGYHGDATAAPVSEAKNKTDPPPSRPEWFGPTVFLLREDESFIGDLLRVNLHSHVDNSLLFSAPVHARIEAARPSRRREDDVSSPDISVSPPIEESLPLSSQWEAGHKTSPTHIAIETSRNQLHRFWPNPEGPDSSADNTDGDEEEAMRRGVGAPTSDQLDPSAENTGSQWKREWNHLPDTFETQQ</sequence>
<evidence type="ECO:0000313" key="2">
    <source>
        <dbReference type="EMBL" id="VUZ51757.1"/>
    </source>
</evidence>
<evidence type="ECO:0000313" key="3">
    <source>
        <dbReference type="Proteomes" id="UP000321570"/>
    </source>
</evidence>
<reference evidence="2 3" key="1">
    <citation type="submission" date="2019-07" db="EMBL/GenBank/DDBJ databases">
        <authorList>
            <person name="Jastrzebski P J."/>
            <person name="Paukszto L."/>
            <person name="Jastrzebski P J."/>
        </authorList>
    </citation>
    <scope>NUCLEOTIDE SEQUENCE [LARGE SCALE GENOMIC DNA]</scope>
    <source>
        <strain evidence="2 3">WMS-il1</strain>
    </source>
</reference>
<dbReference type="AlphaFoldDB" id="A0A564YWU0"/>
<feature type="region of interest" description="Disordered" evidence="1">
    <location>
        <begin position="100"/>
        <end position="138"/>
    </location>
</feature>
<organism evidence="2 3">
    <name type="scientific">Hymenolepis diminuta</name>
    <name type="common">Rat tapeworm</name>
    <dbReference type="NCBI Taxonomy" id="6216"/>
    <lineage>
        <taxon>Eukaryota</taxon>
        <taxon>Metazoa</taxon>
        <taxon>Spiralia</taxon>
        <taxon>Lophotrochozoa</taxon>
        <taxon>Platyhelminthes</taxon>
        <taxon>Cestoda</taxon>
        <taxon>Eucestoda</taxon>
        <taxon>Cyclophyllidea</taxon>
        <taxon>Hymenolepididae</taxon>
        <taxon>Hymenolepis</taxon>
    </lineage>
</organism>
<feature type="compositionally biased region" description="Pro residues" evidence="1">
    <location>
        <begin position="1"/>
        <end position="13"/>
    </location>
</feature>
<gene>
    <name evidence="2" type="ORF">WMSIL1_LOCUS10219</name>
</gene>
<feature type="compositionally biased region" description="Low complexity" evidence="1">
    <location>
        <begin position="113"/>
        <end position="130"/>
    </location>
</feature>
<evidence type="ECO:0000256" key="1">
    <source>
        <dbReference type="SAM" id="MobiDB-lite"/>
    </source>
</evidence>
<name>A0A564YWU0_HYMDI</name>
<proteinExistence type="predicted"/>
<dbReference type="Proteomes" id="UP000321570">
    <property type="component" value="Unassembled WGS sequence"/>
</dbReference>
<feature type="region of interest" description="Disordered" evidence="1">
    <location>
        <begin position="1"/>
        <end position="56"/>
    </location>
</feature>
<feature type="non-terminal residue" evidence="2">
    <location>
        <position position="215"/>
    </location>
</feature>
<accession>A0A564YWU0</accession>
<feature type="region of interest" description="Disordered" evidence="1">
    <location>
        <begin position="153"/>
        <end position="215"/>
    </location>
</feature>